<evidence type="ECO:0000313" key="12">
    <source>
        <dbReference type="EMBL" id="KAI1699440.1"/>
    </source>
</evidence>
<feature type="transmembrane region" description="Helical" evidence="10">
    <location>
        <begin position="634"/>
        <end position="654"/>
    </location>
</feature>
<feature type="compositionally biased region" description="Basic residues" evidence="9">
    <location>
        <begin position="189"/>
        <end position="207"/>
    </location>
</feature>
<feature type="compositionally biased region" description="Low complexity" evidence="9">
    <location>
        <begin position="32"/>
        <end position="52"/>
    </location>
</feature>
<keyword evidence="7 8" id="KW-0407">Ion channel</keyword>
<dbReference type="Pfam" id="PF07885">
    <property type="entry name" value="Ion_trans_2"/>
    <property type="match status" value="2"/>
</dbReference>
<evidence type="ECO:0000256" key="9">
    <source>
        <dbReference type="SAM" id="MobiDB-lite"/>
    </source>
</evidence>
<evidence type="ECO:0000313" key="13">
    <source>
        <dbReference type="Proteomes" id="UP001201812"/>
    </source>
</evidence>
<organism evidence="12 13">
    <name type="scientific">Ditylenchus destructor</name>
    <dbReference type="NCBI Taxonomy" id="166010"/>
    <lineage>
        <taxon>Eukaryota</taxon>
        <taxon>Metazoa</taxon>
        <taxon>Ecdysozoa</taxon>
        <taxon>Nematoda</taxon>
        <taxon>Chromadorea</taxon>
        <taxon>Rhabditida</taxon>
        <taxon>Tylenchina</taxon>
        <taxon>Tylenchomorpha</taxon>
        <taxon>Sphaerularioidea</taxon>
        <taxon>Anguinidae</taxon>
        <taxon>Anguininae</taxon>
        <taxon>Ditylenchus</taxon>
    </lineage>
</organism>
<protein>
    <submittedName>
        <fullName evidence="12">Ion channel domain-containing protein</fullName>
    </submittedName>
</protein>
<sequence length="865" mass="97357">MLTKDSGTPTGSTTTTPPNHQLISIPEEDNTSICYSPSTSSSSGCDLTSLSSNDTKPQASFEFSAGDSQSNDVKMHPSFDTLPARDPLSAAHLAKNLSGIKKSTNLSTSCDKNKKEDKNSGEKNGGDALFTQSYLRWLYGQPTHLSSPVHQINKTKDVECKQPDRPSLDETCFEDEAGQNESSMSPTTLRKHLFRRASLRRASKRSKPSLDYIEEENEKGNSHEELSATTTTSSGANITQNAIETEPKAPMYQTPGQAGRDRILAIQQKRYRYFSDSAADHPPQRSFSLMISDYMTEHESVFHMIPTGGIGGGLFGATFQLDSKAMQRKIFNRKKPTVFQHLARFHNKFGMRHYIMVGLLALYSIAGGFMFQAIEAENERQNLELNRDVLQTLIFNMSMDIFSVTNVTPAIETRNDVILVIREYYREMLKAEGKYIGSVFHKYEQFTVRLSWYYGSAVFYAMTLFTTIGYGTMACQTVLGKTASVLYAMVGIPLMLVVLSDLGMVLLRCFTYTYNLYLRTWRRFKAYFRRKLFGEHPEDCPESNHRAIQKKSAQSSTESSDSDEDDEEEFPLYLAVIIVLIYLVFVSVVVCLFDYHDGHTPGLTFGDSFYFSFLSLSTIGLGDVMPNNIEYSPFLAILFLLGLSLLGVVNSTVYMKIEGQFLGIVDKIEDYLETVHYYRHGREGYFVFKSLGPNIQLLALALPIFDDLEEEKIEAMLEPENTKLGRKIFSTKQRSHSLVPMSTYIDQSPTLGIWNTNPPVQVQTPKPTRCFLPLPIASRPLQSNTPIRKRGTIGSFDAGQMASVFQRNNIIYRSAKVAPTNDKIRRVQSEKRRQSSAVTPTFEHTFDDGFTPGMGRKTRAFSEIV</sequence>
<proteinExistence type="inferred from homology"/>
<evidence type="ECO:0000256" key="2">
    <source>
        <dbReference type="ARBA" id="ARBA00022448"/>
    </source>
</evidence>
<accession>A0AAD4MP83</accession>
<keyword evidence="6 10" id="KW-0472">Membrane</keyword>
<feature type="compositionally biased region" description="Polar residues" evidence="9">
    <location>
        <begin position="227"/>
        <end position="238"/>
    </location>
</feature>
<keyword evidence="13" id="KW-1185">Reference proteome</keyword>
<feature type="domain" description="Potassium channel" evidence="11">
    <location>
        <begin position="578"/>
        <end position="653"/>
    </location>
</feature>
<feature type="transmembrane region" description="Helical" evidence="10">
    <location>
        <begin position="452"/>
        <end position="473"/>
    </location>
</feature>
<evidence type="ECO:0000256" key="5">
    <source>
        <dbReference type="ARBA" id="ARBA00023065"/>
    </source>
</evidence>
<reference evidence="12" key="1">
    <citation type="submission" date="2022-01" db="EMBL/GenBank/DDBJ databases">
        <title>Genome Sequence Resource for Two Populations of Ditylenchus destructor, the Migratory Endoparasitic Phytonematode.</title>
        <authorList>
            <person name="Zhang H."/>
            <person name="Lin R."/>
            <person name="Xie B."/>
        </authorList>
    </citation>
    <scope>NUCLEOTIDE SEQUENCE</scope>
    <source>
        <strain evidence="12">BazhouSP</strain>
    </source>
</reference>
<evidence type="ECO:0000256" key="10">
    <source>
        <dbReference type="SAM" id="Phobius"/>
    </source>
</evidence>
<dbReference type="SUPFAM" id="SSF81324">
    <property type="entry name" value="Voltage-gated potassium channels"/>
    <property type="match status" value="2"/>
</dbReference>
<feature type="compositionally biased region" description="Polar residues" evidence="9">
    <location>
        <begin position="179"/>
        <end position="188"/>
    </location>
</feature>
<feature type="transmembrane region" description="Helical" evidence="10">
    <location>
        <begin position="570"/>
        <end position="593"/>
    </location>
</feature>
<feature type="domain" description="Potassium channel" evidence="11">
    <location>
        <begin position="437"/>
        <end position="506"/>
    </location>
</feature>
<dbReference type="PANTHER" id="PTHR11003:SF66">
    <property type="entry name" value="POTASSIUM CHANNEL DOMAIN-CONTAINING PROTEIN"/>
    <property type="match status" value="1"/>
</dbReference>
<name>A0AAD4MP83_9BILA</name>
<dbReference type="PRINTS" id="PR01333">
    <property type="entry name" value="2POREKCHANEL"/>
</dbReference>
<feature type="region of interest" description="Disordered" evidence="9">
    <location>
        <begin position="156"/>
        <end position="238"/>
    </location>
</feature>
<keyword evidence="2 8" id="KW-0813">Transport</keyword>
<feature type="transmembrane region" description="Helical" evidence="10">
    <location>
        <begin position="301"/>
        <end position="321"/>
    </location>
</feature>
<keyword evidence="3 8" id="KW-0812">Transmembrane</keyword>
<evidence type="ECO:0000256" key="4">
    <source>
        <dbReference type="ARBA" id="ARBA00022989"/>
    </source>
</evidence>
<feature type="transmembrane region" description="Helical" evidence="10">
    <location>
        <begin position="485"/>
        <end position="507"/>
    </location>
</feature>
<feature type="transmembrane region" description="Helical" evidence="10">
    <location>
        <begin position="354"/>
        <end position="374"/>
    </location>
</feature>
<feature type="compositionally biased region" description="Basic and acidic residues" evidence="9">
    <location>
        <begin position="156"/>
        <end position="168"/>
    </location>
</feature>
<dbReference type="InterPro" id="IPR013099">
    <property type="entry name" value="K_chnl_dom"/>
</dbReference>
<evidence type="ECO:0000259" key="11">
    <source>
        <dbReference type="Pfam" id="PF07885"/>
    </source>
</evidence>
<dbReference type="Proteomes" id="UP001201812">
    <property type="component" value="Unassembled WGS sequence"/>
</dbReference>
<comment type="similarity">
    <text evidence="8">Belongs to the two pore domain potassium channel (TC 1.A.1.8) family.</text>
</comment>
<feature type="region of interest" description="Disordered" evidence="9">
    <location>
        <begin position="823"/>
        <end position="854"/>
    </location>
</feature>
<feature type="compositionally biased region" description="Basic and acidic residues" evidence="9">
    <location>
        <begin position="111"/>
        <end position="125"/>
    </location>
</feature>
<comment type="caution">
    <text evidence="12">The sequence shown here is derived from an EMBL/GenBank/DDBJ whole genome shotgun (WGS) entry which is preliminary data.</text>
</comment>
<feature type="transmembrane region" description="Helical" evidence="10">
    <location>
        <begin position="605"/>
        <end position="622"/>
    </location>
</feature>
<evidence type="ECO:0000256" key="1">
    <source>
        <dbReference type="ARBA" id="ARBA00004141"/>
    </source>
</evidence>
<dbReference type="PANTHER" id="PTHR11003">
    <property type="entry name" value="POTASSIUM CHANNEL, SUBFAMILY K"/>
    <property type="match status" value="1"/>
</dbReference>
<feature type="compositionally biased region" description="Basic and acidic residues" evidence="9">
    <location>
        <begin position="823"/>
        <end position="833"/>
    </location>
</feature>
<comment type="subcellular location">
    <subcellularLocation>
        <location evidence="1">Membrane</location>
        <topology evidence="1">Multi-pass membrane protein</topology>
    </subcellularLocation>
</comment>
<evidence type="ECO:0000256" key="6">
    <source>
        <dbReference type="ARBA" id="ARBA00023136"/>
    </source>
</evidence>
<feature type="region of interest" description="Disordered" evidence="9">
    <location>
        <begin position="104"/>
        <end position="126"/>
    </location>
</feature>
<evidence type="ECO:0000256" key="3">
    <source>
        <dbReference type="ARBA" id="ARBA00022692"/>
    </source>
</evidence>
<gene>
    <name evidence="12" type="ORF">DdX_17319</name>
</gene>
<dbReference type="InterPro" id="IPR003280">
    <property type="entry name" value="2pore_dom_K_chnl"/>
</dbReference>
<dbReference type="Gene3D" id="1.10.287.70">
    <property type="match status" value="1"/>
</dbReference>
<feature type="region of interest" description="Disordered" evidence="9">
    <location>
        <begin position="1"/>
        <end position="84"/>
    </location>
</feature>
<evidence type="ECO:0000256" key="8">
    <source>
        <dbReference type="RuleBase" id="RU003857"/>
    </source>
</evidence>
<keyword evidence="5 8" id="KW-0406">Ion transport</keyword>
<dbReference type="AlphaFoldDB" id="A0AAD4MP83"/>
<feature type="compositionally biased region" description="Low complexity" evidence="9">
    <location>
        <begin position="1"/>
        <end position="18"/>
    </location>
</feature>
<evidence type="ECO:0000256" key="7">
    <source>
        <dbReference type="ARBA" id="ARBA00023303"/>
    </source>
</evidence>
<dbReference type="EMBL" id="JAKKPZ010000179">
    <property type="protein sequence ID" value="KAI1699440.1"/>
    <property type="molecule type" value="Genomic_DNA"/>
</dbReference>
<dbReference type="GO" id="GO:0015271">
    <property type="term" value="F:outward rectifier potassium channel activity"/>
    <property type="evidence" value="ECO:0007669"/>
    <property type="project" value="TreeGrafter"/>
</dbReference>
<dbReference type="GO" id="GO:0022841">
    <property type="term" value="F:potassium ion leak channel activity"/>
    <property type="evidence" value="ECO:0007669"/>
    <property type="project" value="TreeGrafter"/>
</dbReference>
<feature type="region of interest" description="Disordered" evidence="9">
    <location>
        <begin position="537"/>
        <end position="564"/>
    </location>
</feature>
<keyword evidence="4 10" id="KW-1133">Transmembrane helix</keyword>
<dbReference type="GO" id="GO:0030322">
    <property type="term" value="P:stabilization of membrane potential"/>
    <property type="evidence" value="ECO:0007669"/>
    <property type="project" value="TreeGrafter"/>
</dbReference>
<dbReference type="GO" id="GO:0005886">
    <property type="term" value="C:plasma membrane"/>
    <property type="evidence" value="ECO:0007669"/>
    <property type="project" value="TreeGrafter"/>
</dbReference>